<proteinExistence type="predicted"/>
<accession>A0A9Q6A971</accession>
<comment type="caution">
    <text evidence="1">The sequence shown here is derived from an EMBL/GenBank/DDBJ whole genome shotgun (WGS) entry which is preliminary data.</text>
</comment>
<sequence length="257" mass="29226">MAKDEGLDVTDSYQTYIAYDKQGNKLSSGNVTSENQRKTLEKKAGNVVYLGHTFLGGKVNKVIHGVEVTKVVGTPPATLEVQQALCKSGYYNKQFTCPHVIRKTFVAGQIKKGAEVHQLLNVNASAFWKYSGSAIATWAGRPPSIRTLTWTEGLYLTNKKGMFFPVYTDKQSGLNLLAPSHVFWKKIPSEKRVKWGNKERTAYRNWYDKKYGKKTWTKFEIHHQLPREYGGGNMTGNLIPLDRSFHRTEVNPWWASY</sequence>
<dbReference type="AlphaFoldDB" id="A0A9Q6A971"/>
<name>A0A9Q6A971_9BACI</name>
<evidence type="ECO:0000313" key="2">
    <source>
        <dbReference type="Proteomes" id="UP000234803"/>
    </source>
</evidence>
<gene>
    <name evidence="1" type="ORF">CUU63_09615</name>
</gene>
<reference evidence="1 2" key="1">
    <citation type="submission" date="2017-12" db="EMBL/GenBank/DDBJ databases">
        <title>Comparative Functional Genomics of Dry Heat Resistant strains isolated from the Viking Spacecraft.</title>
        <authorList>
            <person name="Seuylemezian A."/>
            <person name="Cooper K."/>
            <person name="Vaishampayan P."/>
        </authorList>
    </citation>
    <scope>NUCLEOTIDE SEQUENCE [LARGE SCALE GENOMIC DNA]</scope>
    <source>
        <strain evidence="1 2">V48-19</strain>
    </source>
</reference>
<protein>
    <submittedName>
        <fullName evidence="1">Uncharacterized protein</fullName>
    </submittedName>
</protein>
<organism evidence="1 2">
    <name type="scientific">Bacillus halotolerans</name>
    <dbReference type="NCBI Taxonomy" id="260554"/>
    <lineage>
        <taxon>Bacteria</taxon>
        <taxon>Bacillati</taxon>
        <taxon>Bacillota</taxon>
        <taxon>Bacilli</taxon>
        <taxon>Bacillales</taxon>
        <taxon>Bacillaceae</taxon>
        <taxon>Bacillus</taxon>
    </lineage>
</organism>
<dbReference type="Proteomes" id="UP000234803">
    <property type="component" value="Unassembled WGS sequence"/>
</dbReference>
<evidence type="ECO:0000313" key="1">
    <source>
        <dbReference type="EMBL" id="PLS07794.1"/>
    </source>
</evidence>
<dbReference type="EMBL" id="PGUV01000007">
    <property type="protein sequence ID" value="PLS07794.1"/>
    <property type="molecule type" value="Genomic_DNA"/>
</dbReference>